<proteinExistence type="predicted"/>
<reference evidence="2 3" key="1">
    <citation type="journal article" date="2020" name="G3 (Bethesda)">
        <title>Improved Reference Genome for Cyclotella cryptica CCMP332, a Model for Cell Wall Morphogenesis, Salinity Adaptation, and Lipid Production in Diatoms (Bacillariophyta).</title>
        <authorList>
            <person name="Roberts W.R."/>
            <person name="Downey K.M."/>
            <person name="Ruck E.C."/>
            <person name="Traller J.C."/>
            <person name="Alverson A.J."/>
        </authorList>
    </citation>
    <scope>NUCLEOTIDE SEQUENCE [LARGE SCALE GENOMIC DNA]</scope>
    <source>
        <strain evidence="2 3">CCMP332</strain>
    </source>
</reference>
<name>A0ABD3Q7J6_9STRA</name>
<organism evidence="2 3">
    <name type="scientific">Cyclotella cryptica</name>
    <dbReference type="NCBI Taxonomy" id="29204"/>
    <lineage>
        <taxon>Eukaryota</taxon>
        <taxon>Sar</taxon>
        <taxon>Stramenopiles</taxon>
        <taxon>Ochrophyta</taxon>
        <taxon>Bacillariophyta</taxon>
        <taxon>Coscinodiscophyceae</taxon>
        <taxon>Thalassiosirophycidae</taxon>
        <taxon>Stephanodiscales</taxon>
        <taxon>Stephanodiscaceae</taxon>
        <taxon>Cyclotella</taxon>
    </lineage>
</organism>
<dbReference type="Proteomes" id="UP001516023">
    <property type="component" value="Unassembled WGS sequence"/>
</dbReference>
<dbReference type="AlphaFoldDB" id="A0ABD3Q7J6"/>
<keyword evidence="3" id="KW-1185">Reference proteome</keyword>
<evidence type="ECO:0000313" key="2">
    <source>
        <dbReference type="EMBL" id="KAL3795531.1"/>
    </source>
</evidence>
<evidence type="ECO:0000256" key="1">
    <source>
        <dbReference type="SAM" id="MobiDB-lite"/>
    </source>
</evidence>
<feature type="region of interest" description="Disordered" evidence="1">
    <location>
        <begin position="229"/>
        <end position="249"/>
    </location>
</feature>
<feature type="compositionally biased region" description="Low complexity" evidence="1">
    <location>
        <begin position="229"/>
        <end position="248"/>
    </location>
</feature>
<protein>
    <submittedName>
        <fullName evidence="2">Uncharacterized protein</fullName>
    </submittedName>
</protein>
<evidence type="ECO:0000313" key="3">
    <source>
        <dbReference type="Proteomes" id="UP001516023"/>
    </source>
</evidence>
<dbReference type="EMBL" id="JABMIG020000070">
    <property type="protein sequence ID" value="KAL3795531.1"/>
    <property type="molecule type" value="Genomic_DNA"/>
</dbReference>
<sequence>MFRGILRNVQFYLLLSSGLLALLAFQHLNWYDQGIFPYAHTLIDKPSYGSPDESTRGTLYYGDEAKAIGIFKFKVGLFKFALPTFSNEAEGWEREDHLRVPMPPTRKRKISVSRVGSKESVSKESLVVRQKFGDNFKQSSKASVAYAVLIPRHDQVTPSLRDRAAALAASIRRAHMNSPYKHQLYAINLEHHSNSSKEMTNTCPRACCEVMNELGYQIVDVTASSLGSAASNGNKNKQKNLNSQNNLSTTDPQSLNDLLSHHIVVHISLDSFLLQSMDSVFDDLLAEVNDDPSNILLQTKSTLPQTKTFNANTKSKDATHFSSEECVNAHQPYVFKMSSRCGTIPYLELLKCLVSAQLEVSMTSDIHLERSEIMSVTVRPKKRSLLSSAVATDTIKENQFETNDHHCRIFNNNALSDQCIYAASSHQECSHVDIKKSAVIASFSRSELDYTSQCAKPWECKRNENNQCFSSREDGSADADCEWLQREWFQLAKSL</sequence>
<gene>
    <name evidence="2" type="ORF">HJC23_009244</name>
</gene>
<comment type="caution">
    <text evidence="2">The sequence shown here is derived from an EMBL/GenBank/DDBJ whole genome shotgun (WGS) entry which is preliminary data.</text>
</comment>
<accession>A0ABD3Q7J6</accession>